<accession>A0ABT1U2P5</accession>
<reference evidence="1 2" key="1">
    <citation type="submission" date="2022-07" db="EMBL/GenBank/DDBJ databases">
        <title>Methylomonas rivi sp. nov., Methylomonas rosea sp. nov., Methylomonas aureus sp. nov. and Methylomonas subterranea sp. nov., four novel methanotrophs isolated from a freshwater creek and the deep terrestrial subsurface.</title>
        <authorList>
            <person name="Abin C."/>
            <person name="Sankaranarayanan K."/>
            <person name="Garner C."/>
            <person name="Sindelar R."/>
            <person name="Kotary K."/>
            <person name="Garner R."/>
            <person name="Barclay S."/>
            <person name="Lawson P."/>
            <person name="Krumholz L."/>
        </authorList>
    </citation>
    <scope>NUCLEOTIDE SEQUENCE [LARGE SCALE GENOMIC DNA]</scope>
    <source>
        <strain evidence="1 2">WSC-6</strain>
    </source>
</reference>
<dbReference type="RefSeq" id="WP_256614261.1">
    <property type="nucleotide sequence ID" value="NZ_JANIBK010000018.1"/>
</dbReference>
<evidence type="ECO:0000313" key="1">
    <source>
        <dbReference type="EMBL" id="MCQ8127901.1"/>
    </source>
</evidence>
<name>A0ABT1U2P5_9GAMM</name>
<sequence length="113" mass="12392">MMTSNLCYAGAETITPGKAWCEMSDAARLTCVNNTMAAYAAFPNTVLVAIEAKQDGQVIIRLLEPVSADKRGTLLLDLEFFLKESIDPGVVVWLEPFGDRNSLRNLRGIEVKS</sequence>
<proteinExistence type="predicted"/>
<protein>
    <submittedName>
        <fullName evidence="1">Uncharacterized protein</fullName>
    </submittedName>
</protein>
<gene>
    <name evidence="1" type="ORF">NP596_05445</name>
</gene>
<organism evidence="1 2">
    <name type="scientific">Methylomonas rivi</name>
    <dbReference type="NCBI Taxonomy" id="2952226"/>
    <lineage>
        <taxon>Bacteria</taxon>
        <taxon>Pseudomonadati</taxon>
        <taxon>Pseudomonadota</taxon>
        <taxon>Gammaproteobacteria</taxon>
        <taxon>Methylococcales</taxon>
        <taxon>Methylococcaceae</taxon>
        <taxon>Methylomonas</taxon>
    </lineage>
</organism>
<dbReference type="Proteomes" id="UP001524586">
    <property type="component" value="Unassembled WGS sequence"/>
</dbReference>
<keyword evidence="2" id="KW-1185">Reference proteome</keyword>
<comment type="caution">
    <text evidence="1">The sequence shown here is derived from an EMBL/GenBank/DDBJ whole genome shotgun (WGS) entry which is preliminary data.</text>
</comment>
<dbReference type="EMBL" id="JANIBK010000018">
    <property type="protein sequence ID" value="MCQ8127901.1"/>
    <property type="molecule type" value="Genomic_DNA"/>
</dbReference>
<evidence type="ECO:0000313" key="2">
    <source>
        <dbReference type="Proteomes" id="UP001524586"/>
    </source>
</evidence>